<keyword evidence="2" id="KW-1185">Reference proteome</keyword>
<dbReference type="RefSeq" id="WP_320186022.1">
    <property type="nucleotide sequence ID" value="NZ_CP138332.1"/>
</dbReference>
<gene>
    <name evidence="1" type="ORF">ACFS7Y_11310</name>
</gene>
<organism evidence="1 2">
    <name type="scientific">Sphingobacterium bambusae</name>
    <dbReference type="NCBI Taxonomy" id="662858"/>
    <lineage>
        <taxon>Bacteria</taxon>
        <taxon>Pseudomonadati</taxon>
        <taxon>Bacteroidota</taxon>
        <taxon>Sphingobacteriia</taxon>
        <taxon>Sphingobacteriales</taxon>
        <taxon>Sphingobacteriaceae</taxon>
        <taxon>Sphingobacterium</taxon>
    </lineage>
</organism>
<evidence type="ECO:0008006" key="3">
    <source>
        <dbReference type="Google" id="ProtNLM"/>
    </source>
</evidence>
<dbReference type="PROSITE" id="PS51257">
    <property type="entry name" value="PROKAR_LIPOPROTEIN"/>
    <property type="match status" value="1"/>
</dbReference>
<dbReference type="Gene3D" id="3.10.50.40">
    <property type="match status" value="1"/>
</dbReference>
<comment type="caution">
    <text evidence="1">The sequence shown here is derived from an EMBL/GenBank/DDBJ whole genome shotgun (WGS) entry which is preliminary data.</text>
</comment>
<evidence type="ECO:0000313" key="2">
    <source>
        <dbReference type="Proteomes" id="UP001597525"/>
    </source>
</evidence>
<name>A0ABW6BGG5_9SPHI</name>
<proteinExistence type="predicted"/>
<dbReference type="Proteomes" id="UP001597525">
    <property type="component" value="Unassembled WGS sequence"/>
</dbReference>
<accession>A0ABW6BGG5</accession>
<dbReference type="EMBL" id="JBHUPB010000008">
    <property type="protein sequence ID" value="MFD2967982.1"/>
    <property type="molecule type" value="Genomic_DNA"/>
</dbReference>
<dbReference type="InterPro" id="IPR046357">
    <property type="entry name" value="PPIase_dom_sf"/>
</dbReference>
<reference evidence="2" key="1">
    <citation type="journal article" date="2019" name="Int. J. Syst. Evol. Microbiol.">
        <title>The Global Catalogue of Microorganisms (GCM) 10K type strain sequencing project: providing services to taxonomists for standard genome sequencing and annotation.</title>
        <authorList>
            <consortium name="The Broad Institute Genomics Platform"/>
            <consortium name="The Broad Institute Genome Sequencing Center for Infectious Disease"/>
            <person name="Wu L."/>
            <person name="Ma J."/>
        </authorList>
    </citation>
    <scope>NUCLEOTIDE SEQUENCE [LARGE SCALE GENOMIC DNA]</scope>
    <source>
        <strain evidence="2">KCTC 22814</strain>
    </source>
</reference>
<evidence type="ECO:0000313" key="1">
    <source>
        <dbReference type="EMBL" id="MFD2967982.1"/>
    </source>
</evidence>
<sequence length="215" mass="23810">MKNLFKPLIAFAVVATTFTACMDKGDDIDYEGQALAEERRFDSVLNSQRNAIQAYVAAEFTNPVTDTTSINLPRLGKKVTRGMYYEILSAPSNNTYEYKYSGSGFVVPTVKLKYSVSTLSKTVVQSDATGGTYTLNYNNAAFSFVWLYSFYPYSISYNGNQVKIDQLGGLTKDGLKTGSKFRVISPSIWTETNASSSTIPANQPLVYEFEVISIE</sequence>
<protein>
    <recommendedName>
        <fullName evidence="3">Peptidylprolyl isomerase</fullName>
    </recommendedName>
</protein>